<dbReference type="PANTHER" id="PTHR45649:SF26">
    <property type="entry name" value="OS04G0435100 PROTEIN"/>
    <property type="match status" value="1"/>
</dbReference>
<dbReference type="Gene3D" id="1.20.1740.10">
    <property type="entry name" value="Amino acid/polyamine transporter I"/>
    <property type="match status" value="1"/>
</dbReference>
<feature type="transmembrane region" description="Helical" evidence="6">
    <location>
        <begin position="303"/>
        <end position="331"/>
    </location>
</feature>
<evidence type="ECO:0000256" key="2">
    <source>
        <dbReference type="ARBA" id="ARBA00022448"/>
    </source>
</evidence>
<reference evidence="7 8" key="1">
    <citation type="submission" date="2017-07" db="EMBL/GenBank/DDBJ databases">
        <title>First draft Genome Sequence of Nocardia cerradoensis isolated from human infection.</title>
        <authorList>
            <person name="Carrasco G."/>
        </authorList>
    </citation>
    <scope>NUCLEOTIDE SEQUENCE [LARGE SCALE GENOMIC DNA]</scope>
    <source>
        <strain evidence="7 8">CNM20130759</strain>
    </source>
</reference>
<feature type="transmembrane region" description="Helical" evidence="6">
    <location>
        <begin position="379"/>
        <end position="399"/>
    </location>
</feature>
<dbReference type="InterPro" id="IPR002293">
    <property type="entry name" value="AA/rel_permease1"/>
</dbReference>
<dbReference type="AlphaFoldDB" id="A0A231GXB1"/>
<proteinExistence type="predicted"/>
<protein>
    <submittedName>
        <fullName evidence="7">Putrescine importer PuuP</fullName>
    </submittedName>
</protein>
<dbReference type="EMBL" id="NGAF01000021">
    <property type="protein sequence ID" value="OXR41228.1"/>
    <property type="molecule type" value="Genomic_DNA"/>
</dbReference>
<dbReference type="PIRSF" id="PIRSF006060">
    <property type="entry name" value="AA_transporter"/>
    <property type="match status" value="1"/>
</dbReference>
<comment type="subcellular location">
    <subcellularLocation>
        <location evidence="1">Membrane</location>
        <topology evidence="1">Multi-pass membrane protein</topology>
    </subcellularLocation>
</comment>
<dbReference type="Pfam" id="PF13520">
    <property type="entry name" value="AA_permease_2"/>
    <property type="match status" value="1"/>
</dbReference>
<evidence type="ECO:0000256" key="3">
    <source>
        <dbReference type="ARBA" id="ARBA00022692"/>
    </source>
</evidence>
<keyword evidence="3 6" id="KW-0812">Transmembrane</keyword>
<keyword evidence="8" id="KW-1185">Reference proteome</keyword>
<dbReference type="Proteomes" id="UP000215506">
    <property type="component" value="Unassembled WGS sequence"/>
</dbReference>
<feature type="transmembrane region" description="Helical" evidence="6">
    <location>
        <begin position="103"/>
        <end position="127"/>
    </location>
</feature>
<organism evidence="7 8">
    <name type="scientific">Nocardia cerradoensis</name>
    <dbReference type="NCBI Taxonomy" id="85688"/>
    <lineage>
        <taxon>Bacteria</taxon>
        <taxon>Bacillati</taxon>
        <taxon>Actinomycetota</taxon>
        <taxon>Actinomycetes</taxon>
        <taxon>Mycobacteriales</taxon>
        <taxon>Nocardiaceae</taxon>
        <taxon>Nocardia</taxon>
    </lineage>
</organism>
<feature type="transmembrane region" description="Helical" evidence="6">
    <location>
        <begin position="60"/>
        <end position="82"/>
    </location>
</feature>
<evidence type="ECO:0000256" key="6">
    <source>
        <dbReference type="SAM" id="Phobius"/>
    </source>
</evidence>
<dbReference type="PANTHER" id="PTHR45649">
    <property type="entry name" value="AMINO-ACID PERMEASE BAT1"/>
    <property type="match status" value="1"/>
</dbReference>
<evidence type="ECO:0000313" key="8">
    <source>
        <dbReference type="Proteomes" id="UP000215506"/>
    </source>
</evidence>
<evidence type="ECO:0000256" key="4">
    <source>
        <dbReference type="ARBA" id="ARBA00022989"/>
    </source>
</evidence>
<keyword evidence="4 6" id="KW-1133">Transmembrane helix</keyword>
<feature type="transmembrane region" description="Helical" evidence="6">
    <location>
        <begin position="133"/>
        <end position="155"/>
    </location>
</feature>
<feature type="transmembrane region" description="Helical" evidence="6">
    <location>
        <begin position="449"/>
        <end position="469"/>
    </location>
</feature>
<dbReference type="GO" id="GO:0016020">
    <property type="term" value="C:membrane"/>
    <property type="evidence" value="ECO:0007669"/>
    <property type="project" value="UniProtKB-SubCell"/>
</dbReference>
<feature type="transmembrane region" description="Helical" evidence="6">
    <location>
        <begin position="249"/>
        <end position="272"/>
    </location>
</feature>
<keyword evidence="5 6" id="KW-0472">Membrane</keyword>
<dbReference type="GO" id="GO:0022857">
    <property type="term" value="F:transmembrane transporter activity"/>
    <property type="evidence" value="ECO:0007669"/>
    <property type="project" value="InterPro"/>
</dbReference>
<evidence type="ECO:0000256" key="1">
    <source>
        <dbReference type="ARBA" id="ARBA00004141"/>
    </source>
</evidence>
<name>A0A231GXB1_9NOCA</name>
<keyword evidence="2" id="KW-0813">Transport</keyword>
<gene>
    <name evidence="7" type="primary">puuP_1</name>
    <name evidence="7" type="ORF">B7C42_06626</name>
</gene>
<accession>A0A231GXB1</accession>
<feature type="transmembrane region" description="Helical" evidence="6">
    <location>
        <begin position="167"/>
        <end position="189"/>
    </location>
</feature>
<sequence length="511" mass="54559">MNNNKAARHSREITAEGDSTHFTRSMGVVETLSLGFTYMSPLGAIAALMPFGLMTAGPPSIWWLPIVAAGQLLVALVFGEVVSQYPITGGIYPWARRLWGKRYAWLAAWIYLCALIVTITSFTQFAVPYVGSLFGFVPSNAQGFLIVIGLLLLALAMNMGGTKTLGAVARIGFYAEIVGVIGYGLYLLAFQRHNSVSVFFHAMGTGGGAPYSSTFLLAALTGLFLFYGFEACGDVAEEVRRPGRTIPRAMILTVLCGLVSAGMAFLGFILAAPDLQSIVDGTITTDPVSAILDGTVGPWGTKVFLIVTLTAFLSCVLSLEAALSRLVFAFARDEMLPGSTYLSRLSKHGTPRVAMLFACAAPVALSVFVLIAPNSLPRFTAFAVCGIYICFHMVTFAALRMRFKGWRPAGDWRLGRAGFAVNVLALMWGVAAILILARPGSGDLAFLDRWIVVAGLVVVIVSGLGYMVVARPWGRSTAPSGDALEVAERMRAARLPATARSDDAPLSQPSQ</sequence>
<feature type="transmembrane region" description="Helical" evidence="6">
    <location>
        <begin position="32"/>
        <end position="54"/>
    </location>
</feature>
<evidence type="ECO:0000256" key="5">
    <source>
        <dbReference type="ARBA" id="ARBA00023136"/>
    </source>
</evidence>
<feature type="transmembrane region" description="Helical" evidence="6">
    <location>
        <begin position="419"/>
        <end position="437"/>
    </location>
</feature>
<comment type="caution">
    <text evidence="7">The sequence shown here is derived from an EMBL/GenBank/DDBJ whole genome shotgun (WGS) entry which is preliminary data.</text>
</comment>
<feature type="transmembrane region" description="Helical" evidence="6">
    <location>
        <begin position="352"/>
        <end position="373"/>
    </location>
</feature>
<feature type="transmembrane region" description="Helical" evidence="6">
    <location>
        <begin position="209"/>
        <end position="229"/>
    </location>
</feature>
<evidence type="ECO:0000313" key="7">
    <source>
        <dbReference type="EMBL" id="OXR41228.1"/>
    </source>
</evidence>